<dbReference type="Proteomes" id="UP001189429">
    <property type="component" value="Unassembled WGS sequence"/>
</dbReference>
<proteinExistence type="predicted"/>
<gene>
    <name evidence="4" type="ORF">PCOR1329_LOCUS56279</name>
</gene>
<reference evidence="4" key="1">
    <citation type="submission" date="2023-10" db="EMBL/GenBank/DDBJ databases">
        <authorList>
            <person name="Chen Y."/>
            <person name="Shah S."/>
            <person name="Dougan E. K."/>
            <person name="Thang M."/>
            <person name="Chan C."/>
        </authorList>
    </citation>
    <scope>NUCLEOTIDE SEQUENCE [LARGE SCALE GENOMIC DNA]</scope>
</reference>
<evidence type="ECO:0000313" key="4">
    <source>
        <dbReference type="EMBL" id="CAK0870083.1"/>
    </source>
</evidence>
<evidence type="ECO:0000313" key="5">
    <source>
        <dbReference type="Proteomes" id="UP001189429"/>
    </source>
</evidence>
<keyword evidence="1" id="KW-0677">Repeat</keyword>
<feature type="repeat" description="RCC1" evidence="2">
    <location>
        <begin position="161"/>
        <end position="215"/>
    </location>
</feature>
<feature type="compositionally biased region" description="Low complexity" evidence="3">
    <location>
        <begin position="265"/>
        <end position="299"/>
    </location>
</feature>
<accession>A0ABN9VDN6</accession>
<comment type="caution">
    <text evidence="4">The sequence shown here is derived from an EMBL/GenBank/DDBJ whole genome shotgun (WGS) entry which is preliminary data.</text>
</comment>
<dbReference type="InterPro" id="IPR000408">
    <property type="entry name" value="Reg_chr_condens"/>
</dbReference>
<keyword evidence="5" id="KW-1185">Reference proteome</keyword>
<dbReference type="EMBL" id="CAUYUJ010016923">
    <property type="protein sequence ID" value="CAK0870083.1"/>
    <property type="molecule type" value="Genomic_DNA"/>
</dbReference>
<dbReference type="PRINTS" id="PR00633">
    <property type="entry name" value="RCCNDNSATION"/>
</dbReference>
<dbReference type="SUPFAM" id="SSF50985">
    <property type="entry name" value="RCC1/BLIP-II"/>
    <property type="match status" value="1"/>
</dbReference>
<evidence type="ECO:0000256" key="3">
    <source>
        <dbReference type="SAM" id="MobiDB-lite"/>
    </source>
</evidence>
<dbReference type="InterPro" id="IPR051210">
    <property type="entry name" value="Ub_ligase/GEF_domain"/>
</dbReference>
<dbReference type="PROSITE" id="PS50007">
    <property type="entry name" value="PIPLC_X_DOMAIN"/>
    <property type="match status" value="1"/>
</dbReference>
<protein>
    <submittedName>
        <fullName evidence="4">Uncharacterized protein</fullName>
    </submittedName>
</protein>
<dbReference type="InterPro" id="IPR009091">
    <property type="entry name" value="RCC1/BLIP-II"/>
</dbReference>
<feature type="region of interest" description="Disordered" evidence="3">
    <location>
        <begin position="253"/>
        <end position="299"/>
    </location>
</feature>
<dbReference type="Gene3D" id="2.130.10.30">
    <property type="entry name" value="Regulator of chromosome condensation 1/beta-lactamase-inhibitor protein II"/>
    <property type="match status" value="1"/>
</dbReference>
<dbReference type="PANTHER" id="PTHR22870:SF408">
    <property type="entry name" value="OS09G0560450 PROTEIN"/>
    <property type="match status" value="1"/>
</dbReference>
<organism evidence="4 5">
    <name type="scientific">Prorocentrum cordatum</name>
    <dbReference type="NCBI Taxonomy" id="2364126"/>
    <lineage>
        <taxon>Eukaryota</taxon>
        <taxon>Sar</taxon>
        <taxon>Alveolata</taxon>
        <taxon>Dinophyceae</taxon>
        <taxon>Prorocentrales</taxon>
        <taxon>Prorocentraceae</taxon>
        <taxon>Prorocentrum</taxon>
    </lineage>
</organism>
<sequence length="299" mass="31894">MPVCEATGDREPPGDVRAPTEVAWFRLRAEELGCRWQQLAFGPSFGAALADSGELFVWGSCPRRGEARRFLEPRPLLFEGAAPGLRFRDVQCSEKSIWALATTGEVVVWERAPAMLAELASAPPSQAPRVARGGKLVPGMDRPVRILSVGASHASFITDEGDLYCLGSNRCGECGIDPAKETAAAGCRLINFPRHCNPIARVSCGKTHTVAIGAEGQVLSWGDDSKIQLGLGDTRSNVGEERPWEGSRGLIRKMQTGESMATSSALRGGPTRPRPRWAAPALAKSTGSSTRTTSGGPRS</sequence>
<evidence type="ECO:0000256" key="1">
    <source>
        <dbReference type="ARBA" id="ARBA00022737"/>
    </source>
</evidence>
<evidence type="ECO:0000256" key="2">
    <source>
        <dbReference type="PROSITE-ProRule" id="PRU00235"/>
    </source>
</evidence>
<dbReference type="Pfam" id="PF13540">
    <property type="entry name" value="RCC1_2"/>
    <property type="match status" value="2"/>
</dbReference>
<name>A0ABN9VDN6_9DINO</name>
<dbReference type="PROSITE" id="PS50012">
    <property type="entry name" value="RCC1_3"/>
    <property type="match status" value="1"/>
</dbReference>
<dbReference type="PANTHER" id="PTHR22870">
    <property type="entry name" value="REGULATOR OF CHROMOSOME CONDENSATION"/>
    <property type="match status" value="1"/>
</dbReference>